<organism evidence="2 3">
    <name type="scientific">Homarus americanus</name>
    <name type="common">American lobster</name>
    <dbReference type="NCBI Taxonomy" id="6706"/>
    <lineage>
        <taxon>Eukaryota</taxon>
        <taxon>Metazoa</taxon>
        <taxon>Ecdysozoa</taxon>
        <taxon>Arthropoda</taxon>
        <taxon>Crustacea</taxon>
        <taxon>Multicrustacea</taxon>
        <taxon>Malacostraca</taxon>
        <taxon>Eumalacostraca</taxon>
        <taxon>Eucarida</taxon>
        <taxon>Decapoda</taxon>
        <taxon>Pleocyemata</taxon>
        <taxon>Astacidea</taxon>
        <taxon>Nephropoidea</taxon>
        <taxon>Nephropidae</taxon>
        <taxon>Homarus</taxon>
    </lineage>
</organism>
<keyword evidence="3" id="KW-1185">Reference proteome</keyword>
<gene>
    <name evidence="2" type="ORF">Hamer_G016444</name>
</gene>
<dbReference type="EMBL" id="JAHLQT010007588">
    <property type="protein sequence ID" value="KAG7174542.1"/>
    <property type="molecule type" value="Genomic_DNA"/>
</dbReference>
<protein>
    <submittedName>
        <fullName evidence="2">Putative ninein-like</fullName>
    </submittedName>
</protein>
<feature type="region of interest" description="Disordered" evidence="1">
    <location>
        <begin position="1"/>
        <end position="83"/>
    </location>
</feature>
<evidence type="ECO:0000256" key="1">
    <source>
        <dbReference type="SAM" id="MobiDB-lite"/>
    </source>
</evidence>
<comment type="caution">
    <text evidence="2">The sequence shown here is derived from an EMBL/GenBank/DDBJ whole genome shotgun (WGS) entry which is preliminary data.</text>
</comment>
<dbReference type="AlphaFoldDB" id="A0A8J5TLD7"/>
<name>A0A8J5TLD7_HOMAM</name>
<dbReference type="Proteomes" id="UP000747542">
    <property type="component" value="Unassembled WGS sequence"/>
</dbReference>
<proteinExistence type="predicted"/>
<feature type="compositionally biased region" description="Low complexity" evidence="1">
    <location>
        <begin position="35"/>
        <end position="49"/>
    </location>
</feature>
<feature type="compositionally biased region" description="Polar residues" evidence="1">
    <location>
        <begin position="51"/>
        <end position="61"/>
    </location>
</feature>
<feature type="non-terminal residue" evidence="2">
    <location>
        <position position="1"/>
    </location>
</feature>
<evidence type="ECO:0000313" key="2">
    <source>
        <dbReference type="EMBL" id="KAG7174542.1"/>
    </source>
</evidence>
<reference evidence="2" key="1">
    <citation type="journal article" date="2021" name="Sci. Adv.">
        <title>The American lobster genome reveals insights on longevity, neural, and immune adaptations.</title>
        <authorList>
            <person name="Polinski J.M."/>
            <person name="Zimin A.V."/>
            <person name="Clark K.F."/>
            <person name="Kohn A.B."/>
            <person name="Sadowski N."/>
            <person name="Timp W."/>
            <person name="Ptitsyn A."/>
            <person name="Khanna P."/>
            <person name="Romanova D.Y."/>
            <person name="Williams P."/>
            <person name="Greenwood S.J."/>
            <person name="Moroz L.L."/>
            <person name="Walt D.R."/>
            <person name="Bodnar A.G."/>
        </authorList>
    </citation>
    <scope>NUCLEOTIDE SEQUENCE</scope>
    <source>
        <strain evidence="2">GMGI-L3</strain>
    </source>
</reference>
<sequence>MGLLAPVKRRGSNSGSGDDSCEEESPRGTYDESFFDSSMSSLLKSSPAPSTQPLNSSQPTSLDELAIKVPRRSSSDSDAGETNAIKETFGMGIKSASQLVNKELKQVFKQVRASVKEEYKNDLGEDSDSQRQDERVKNKSDGGSEQLDTPRTKKSRE</sequence>
<evidence type="ECO:0000313" key="3">
    <source>
        <dbReference type="Proteomes" id="UP000747542"/>
    </source>
</evidence>
<accession>A0A8J5TLD7</accession>
<feature type="region of interest" description="Disordered" evidence="1">
    <location>
        <begin position="117"/>
        <end position="157"/>
    </location>
</feature>
<feature type="compositionally biased region" description="Basic and acidic residues" evidence="1">
    <location>
        <begin position="117"/>
        <end position="142"/>
    </location>
</feature>